<keyword evidence="2" id="KW-0805">Transcription regulation</keyword>
<comment type="caution">
    <text evidence="7">The sequence shown here is derived from an EMBL/GenBank/DDBJ whole genome shotgun (WGS) entry which is preliminary data.</text>
</comment>
<keyword evidence="5" id="KW-0539">Nucleus</keyword>
<feature type="domain" description="MADS-box" evidence="6">
    <location>
        <begin position="8"/>
        <end position="68"/>
    </location>
</feature>
<dbReference type="EMBL" id="JBEAFC010000014">
    <property type="protein sequence ID" value="KAL1532365.1"/>
    <property type="molecule type" value="Genomic_DNA"/>
</dbReference>
<dbReference type="Gene3D" id="3.40.1810.10">
    <property type="entry name" value="Transcription factor, MADS-box"/>
    <property type="match status" value="1"/>
</dbReference>
<dbReference type="PRINTS" id="PR00404">
    <property type="entry name" value="MADSDOMAIN"/>
</dbReference>
<dbReference type="GO" id="GO:0005634">
    <property type="term" value="C:nucleus"/>
    <property type="evidence" value="ECO:0007669"/>
    <property type="project" value="UniProtKB-SubCell"/>
</dbReference>
<keyword evidence="8" id="KW-1185">Reference proteome</keyword>
<organism evidence="7 8">
    <name type="scientific">Salvia divinorum</name>
    <name type="common">Maria pastora</name>
    <name type="synonym">Diviner's sage</name>
    <dbReference type="NCBI Taxonomy" id="28513"/>
    <lineage>
        <taxon>Eukaryota</taxon>
        <taxon>Viridiplantae</taxon>
        <taxon>Streptophyta</taxon>
        <taxon>Embryophyta</taxon>
        <taxon>Tracheophyta</taxon>
        <taxon>Spermatophyta</taxon>
        <taxon>Magnoliopsida</taxon>
        <taxon>eudicotyledons</taxon>
        <taxon>Gunneridae</taxon>
        <taxon>Pentapetalae</taxon>
        <taxon>asterids</taxon>
        <taxon>lamiids</taxon>
        <taxon>Lamiales</taxon>
        <taxon>Lamiaceae</taxon>
        <taxon>Nepetoideae</taxon>
        <taxon>Mentheae</taxon>
        <taxon>Salviinae</taxon>
        <taxon>Salvia</taxon>
        <taxon>Salvia subgen. Calosphace</taxon>
    </lineage>
</organism>
<dbReference type="Proteomes" id="UP001567538">
    <property type="component" value="Unassembled WGS sequence"/>
</dbReference>
<sequence length="240" mass="26896">MPRLKHTRGRQRIPIQLIPNQDDLYACFSKRRYGLFKKASELSTLCGADIGVVVFSPTVNPFSFFSPSMDSVLDRFQNPGQQPLRHSAWGIDFHARACVRAHNKCLDGLLQEKLRLQEYQRRVDEADQARAKAWWEETAVEGLDKERVREWMAWFGDFKARVEGKVAEIRNGASCSNSAYGAGHLMDQFCNFPAAAYVDHSGGGVIGQHYYPSLCFPSNNLTAGEEEAAAAANQGGNQFF</sequence>
<evidence type="ECO:0000256" key="5">
    <source>
        <dbReference type="ARBA" id="ARBA00023242"/>
    </source>
</evidence>
<evidence type="ECO:0000256" key="4">
    <source>
        <dbReference type="ARBA" id="ARBA00023163"/>
    </source>
</evidence>
<evidence type="ECO:0000256" key="3">
    <source>
        <dbReference type="ARBA" id="ARBA00023125"/>
    </source>
</evidence>
<evidence type="ECO:0000256" key="1">
    <source>
        <dbReference type="ARBA" id="ARBA00004123"/>
    </source>
</evidence>
<dbReference type="FunFam" id="3.40.1810.10:FF:000006">
    <property type="entry name" value="Agamous-like MADS-box protein AGL62"/>
    <property type="match status" value="1"/>
</dbReference>
<evidence type="ECO:0000313" key="8">
    <source>
        <dbReference type="Proteomes" id="UP001567538"/>
    </source>
</evidence>
<accession>A0ABD1FKK5</accession>
<dbReference type="PANTHER" id="PTHR11945">
    <property type="entry name" value="MADS BOX PROTEIN"/>
    <property type="match status" value="1"/>
</dbReference>
<keyword evidence="3" id="KW-0238">DNA-binding</keyword>
<evidence type="ECO:0000259" key="6">
    <source>
        <dbReference type="PROSITE" id="PS50066"/>
    </source>
</evidence>
<dbReference type="Pfam" id="PF00319">
    <property type="entry name" value="SRF-TF"/>
    <property type="match status" value="1"/>
</dbReference>
<evidence type="ECO:0000256" key="2">
    <source>
        <dbReference type="ARBA" id="ARBA00023015"/>
    </source>
</evidence>
<comment type="subcellular location">
    <subcellularLocation>
        <location evidence="1">Nucleus</location>
    </subcellularLocation>
</comment>
<dbReference type="GO" id="GO:0003677">
    <property type="term" value="F:DNA binding"/>
    <property type="evidence" value="ECO:0007669"/>
    <property type="project" value="UniProtKB-KW"/>
</dbReference>
<reference evidence="7 8" key="1">
    <citation type="submission" date="2024-06" db="EMBL/GenBank/DDBJ databases">
        <title>A chromosome level genome sequence of Diviner's sage (Salvia divinorum).</title>
        <authorList>
            <person name="Ford S.A."/>
            <person name="Ro D.-K."/>
            <person name="Ness R.W."/>
            <person name="Phillips M.A."/>
        </authorList>
    </citation>
    <scope>NUCLEOTIDE SEQUENCE [LARGE SCALE GENOMIC DNA]</scope>
    <source>
        <strain evidence="7">SAF-2024a</strain>
        <tissue evidence="7">Leaf</tissue>
    </source>
</reference>
<dbReference type="InterPro" id="IPR002100">
    <property type="entry name" value="TF_MADSbox"/>
</dbReference>
<gene>
    <name evidence="7" type="ORF">AAHA92_32383</name>
</gene>
<protein>
    <submittedName>
        <fullName evidence="7">Agamous-like MADS-box protein AGL29</fullName>
    </submittedName>
</protein>
<proteinExistence type="predicted"/>
<name>A0ABD1FKK5_SALDI</name>
<dbReference type="InterPro" id="IPR036879">
    <property type="entry name" value="TF_MADSbox_sf"/>
</dbReference>
<evidence type="ECO:0000313" key="7">
    <source>
        <dbReference type="EMBL" id="KAL1532365.1"/>
    </source>
</evidence>
<dbReference type="PROSITE" id="PS50066">
    <property type="entry name" value="MADS_BOX_2"/>
    <property type="match status" value="1"/>
</dbReference>
<dbReference type="SMART" id="SM00432">
    <property type="entry name" value="MADS"/>
    <property type="match status" value="1"/>
</dbReference>
<dbReference type="AlphaFoldDB" id="A0ABD1FKK5"/>
<dbReference type="SUPFAM" id="SSF55455">
    <property type="entry name" value="SRF-like"/>
    <property type="match status" value="1"/>
</dbReference>
<dbReference type="PANTHER" id="PTHR11945:SF776">
    <property type="entry name" value="AGAMOUS-LIKE 50-RELATED"/>
    <property type="match status" value="1"/>
</dbReference>
<keyword evidence="4" id="KW-0804">Transcription</keyword>